<feature type="compositionally biased region" description="Polar residues" evidence="1">
    <location>
        <begin position="327"/>
        <end position="338"/>
    </location>
</feature>
<protein>
    <submittedName>
        <fullName evidence="3">Hypothetical_protein</fullName>
    </submittedName>
</protein>
<reference evidence="3 4" key="2">
    <citation type="submission" date="2024-07" db="EMBL/GenBank/DDBJ databases">
        <authorList>
            <person name="Akdeniz Z."/>
        </authorList>
    </citation>
    <scope>NUCLEOTIDE SEQUENCE [LARGE SCALE GENOMIC DNA]</scope>
</reference>
<feature type="compositionally biased region" description="Polar residues" evidence="1">
    <location>
        <begin position="302"/>
        <end position="317"/>
    </location>
</feature>
<evidence type="ECO:0000313" key="3">
    <source>
        <dbReference type="EMBL" id="CAL6022345.1"/>
    </source>
</evidence>
<keyword evidence="4" id="KW-1185">Reference proteome</keyword>
<dbReference type="EMBL" id="CATOUU010001118">
    <property type="protein sequence ID" value="CAI9972962.1"/>
    <property type="molecule type" value="Genomic_DNA"/>
</dbReference>
<feature type="region of interest" description="Disordered" evidence="1">
    <location>
        <begin position="78"/>
        <end position="110"/>
    </location>
</feature>
<name>A0AA86RI50_9EUKA</name>
<feature type="region of interest" description="Disordered" evidence="1">
    <location>
        <begin position="558"/>
        <end position="590"/>
    </location>
</feature>
<evidence type="ECO:0000313" key="4">
    <source>
        <dbReference type="Proteomes" id="UP001642409"/>
    </source>
</evidence>
<evidence type="ECO:0000313" key="2">
    <source>
        <dbReference type="EMBL" id="CAI9972962.1"/>
    </source>
</evidence>
<feature type="region of interest" description="Disordered" evidence="1">
    <location>
        <begin position="302"/>
        <end position="358"/>
    </location>
</feature>
<comment type="caution">
    <text evidence="2">The sequence shown here is derived from an EMBL/GenBank/DDBJ whole genome shotgun (WGS) entry which is preliminary data.</text>
</comment>
<reference evidence="2" key="1">
    <citation type="submission" date="2023-06" db="EMBL/GenBank/DDBJ databases">
        <authorList>
            <person name="Kurt Z."/>
        </authorList>
    </citation>
    <scope>NUCLEOTIDE SEQUENCE</scope>
</reference>
<proteinExistence type="predicted"/>
<gene>
    <name evidence="3" type="ORF">HINF_LOCUS28600</name>
    <name evidence="2" type="ORF">HINF_LOCUS60607</name>
</gene>
<sequence length="639" mass="72567">MNCEETLKSIESILKIPREKFIHGKSSVVSKKPGFSLQFVVEPEYLERVQSLQKQLSIDMQVQANQFSGSLAKEQSQILQQAPPVNKESALQQNTDGNQNKPSESYPEPKRKLSCSNIITFLVEDVEEFLTNVEHRINQARSVFMYGKPNINKHITGRYIISFTAAPLYRDIIQRHYLDYQYSAVKISSKANFNQASAHQIVPFQPSVDQSNQLTTRRATMLVDHVELFMSQVESAVGQHRSAFMNGDPKISQHPSGKYLIALNLFESHSDEILSKFGDVIYADKQQSQENQPLESLPIKQAQTEPQVPSQNAILQESDQKAEAPSQLVNASENTAAQKQKAEPHTPNREAPVQTSHPVKFHVRNCEETLKAIESALKMPREKFIDGSSYISAGSPGYNLSFLVKSHVYEQVRPLQETLSIQTERMESVVKPEQQTTQLKNSGYKPCTAETDSKFQSLQPEQKNPVKTDQPKFIQVNFHVMNCEETLKSIESILKIPREKFIHGKSSVVSKKPGFSLQFVVEPEYLERVQSLQKQLSIDMQVQANQFSGSLAKEQSQILQQAPPVNKESALQQNTDGNQNKPSESYPEPKRKLSCSNIITFLVEDVEEFLTNVEHRINQARSVFMYSYGRWNCFFLFTM</sequence>
<feature type="compositionally biased region" description="Polar residues" evidence="1">
    <location>
        <begin position="569"/>
        <end position="583"/>
    </location>
</feature>
<feature type="compositionally biased region" description="Polar residues" evidence="1">
    <location>
        <begin position="89"/>
        <end position="103"/>
    </location>
</feature>
<dbReference type="Proteomes" id="UP001642409">
    <property type="component" value="Unassembled WGS sequence"/>
</dbReference>
<dbReference type="EMBL" id="CAXDID020000091">
    <property type="protein sequence ID" value="CAL6022345.1"/>
    <property type="molecule type" value="Genomic_DNA"/>
</dbReference>
<dbReference type="AlphaFoldDB" id="A0AA86RI50"/>
<evidence type="ECO:0000256" key="1">
    <source>
        <dbReference type="SAM" id="MobiDB-lite"/>
    </source>
</evidence>
<organism evidence="2">
    <name type="scientific">Hexamita inflata</name>
    <dbReference type="NCBI Taxonomy" id="28002"/>
    <lineage>
        <taxon>Eukaryota</taxon>
        <taxon>Metamonada</taxon>
        <taxon>Diplomonadida</taxon>
        <taxon>Hexamitidae</taxon>
        <taxon>Hexamitinae</taxon>
        <taxon>Hexamita</taxon>
    </lineage>
</organism>
<accession>A0AA86RI50</accession>